<dbReference type="AlphaFoldDB" id="F4PXR6"/>
<dbReference type="KEGG" id="dfa:DFA_00154"/>
<feature type="region of interest" description="Disordered" evidence="1">
    <location>
        <begin position="23"/>
        <end position="42"/>
    </location>
</feature>
<protein>
    <submittedName>
        <fullName evidence="2">Uncharacterized protein</fullName>
    </submittedName>
</protein>
<evidence type="ECO:0000313" key="3">
    <source>
        <dbReference type="Proteomes" id="UP000007797"/>
    </source>
</evidence>
<sequence length="256" mass="29651">MDRSIIDGFGNLYNNGNIKETILPSPRDEGTTTTSNTTTTTTTRRYQLHQQPLQQQQKMYKNIKGETNQHLQEKLDLLKFEHNQQLELLQDQIYRLEKTITRQKGALREQREENKEKESRIQELEKENDVLKDINEELEGELQDIQENGIFDKENADLKTQLKSIATMAMKNLSVDDVKEIQDLAFPSGTMQPIGHPQNKKNKCSICFTNVTDISFQRIDDDNQVKHFHKAIQHSLNQHDKVKDGVELSFKSVGID</sequence>
<reference evidence="3" key="1">
    <citation type="journal article" date="2011" name="Genome Res.">
        <title>Phylogeny-wide analysis of social amoeba genomes highlights ancient origins for complex intercellular communication.</title>
        <authorList>
            <person name="Heidel A.J."/>
            <person name="Lawal H.M."/>
            <person name="Felder M."/>
            <person name="Schilde C."/>
            <person name="Helps N.R."/>
            <person name="Tunggal B."/>
            <person name="Rivero F."/>
            <person name="John U."/>
            <person name="Schleicher M."/>
            <person name="Eichinger L."/>
            <person name="Platzer M."/>
            <person name="Noegel A.A."/>
            <person name="Schaap P."/>
            <person name="Gloeckner G."/>
        </authorList>
    </citation>
    <scope>NUCLEOTIDE SEQUENCE [LARGE SCALE GENOMIC DNA]</scope>
    <source>
        <strain evidence="3">SH3</strain>
    </source>
</reference>
<evidence type="ECO:0000256" key="1">
    <source>
        <dbReference type="SAM" id="MobiDB-lite"/>
    </source>
</evidence>
<evidence type="ECO:0000313" key="2">
    <source>
        <dbReference type="EMBL" id="EGG19576.1"/>
    </source>
</evidence>
<dbReference type="EMBL" id="GL883014">
    <property type="protein sequence ID" value="EGG19576.1"/>
    <property type="molecule type" value="Genomic_DNA"/>
</dbReference>
<name>F4PXR6_CACFS</name>
<feature type="compositionally biased region" description="Low complexity" evidence="1">
    <location>
        <begin position="31"/>
        <end position="42"/>
    </location>
</feature>
<feature type="region of interest" description="Disordered" evidence="1">
    <location>
        <begin position="104"/>
        <end position="124"/>
    </location>
</feature>
<keyword evidence="3" id="KW-1185">Reference proteome</keyword>
<accession>F4PXR6</accession>
<gene>
    <name evidence="2" type="ORF">DFA_00154</name>
</gene>
<dbReference type="Proteomes" id="UP000007797">
    <property type="component" value="Unassembled WGS sequence"/>
</dbReference>
<organism evidence="2 3">
    <name type="scientific">Cavenderia fasciculata</name>
    <name type="common">Slime mold</name>
    <name type="synonym">Dictyostelium fasciculatum</name>
    <dbReference type="NCBI Taxonomy" id="261658"/>
    <lineage>
        <taxon>Eukaryota</taxon>
        <taxon>Amoebozoa</taxon>
        <taxon>Evosea</taxon>
        <taxon>Eumycetozoa</taxon>
        <taxon>Dictyostelia</taxon>
        <taxon>Acytosteliales</taxon>
        <taxon>Cavenderiaceae</taxon>
        <taxon>Cavenderia</taxon>
    </lineage>
</organism>
<dbReference type="GeneID" id="14871710"/>
<dbReference type="RefSeq" id="XP_004357870.1">
    <property type="nucleotide sequence ID" value="XM_004357813.1"/>
</dbReference>
<proteinExistence type="predicted"/>